<keyword evidence="6" id="KW-1185">Reference proteome</keyword>
<keyword evidence="5" id="KW-0808">Transferase</keyword>
<dbReference type="Gene3D" id="1.10.4040.10">
    <property type="entry name" value="Penicillinase repressor domain"/>
    <property type="match status" value="1"/>
</dbReference>
<dbReference type="Gene3D" id="1.10.10.10">
    <property type="entry name" value="Winged helix-like DNA-binding domain superfamily/Winged helix DNA-binding domain"/>
    <property type="match status" value="1"/>
</dbReference>
<evidence type="ECO:0000256" key="1">
    <source>
        <dbReference type="ARBA" id="ARBA00011046"/>
    </source>
</evidence>
<evidence type="ECO:0000313" key="6">
    <source>
        <dbReference type="Proteomes" id="UP000619761"/>
    </source>
</evidence>
<evidence type="ECO:0000256" key="4">
    <source>
        <dbReference type="ARBA" id="ARBA00023163"/>
    </source>
</evidence>
<dbReference type="GO" id="GO:0016757">
    <property type="term" value="F:glycosyltransferase activity"/>
    <property type="evidence" value="ECO:0007669"/>
    <property type="project" value="UniProtKB-KW"/>
</dbReference>
<evidence type="ECO:0000256" key="3">
    <source>
        <dbReference type="ARBA" id="ARBA00023125"/>
    </source>
</evidence>
<comment type="caution">
    <text evidence="5">The sequence shown here is derived from an EMBL/GenBank/DDBJ whole genome shotgun (WGS) entry which is preliminary data.</text>
</comment>
<dbReference type="InterPro" id="IPR005650">
    <property type="entry name" value="BlaI_family"/>
</dbReference>
<dbReference type="PIRSF" id="PIRSF019455">
    <property type="entry name" value="CopR_AtkY"/>
    <property type="match status" value="1"/>
</dbReference>
<comment type="similarity">
    <text evidence="1">Belongs to the BlaI transcriptional regulatory family.</text>
</comment>
<proteinExistence type="inferred from homology"/>
<keyword evidence="2" id="KW-0805">Transcription regulation</keyword>
<accession>A0ABQ3AY83</accession>
<organism evidence="5 6">
    <name type="scientific">Cellvibrio zantedeschiae</name>
    <dbReference type="NCBI Taxonomy" id="1237077"/>
    <lineage>
        <taxon>Bacteria</taxon>
        <taxon>Pseudomonadati</taxon>
        <taxon>Pseudomonadota</taxon>
        <taxon>Gammaproteobacteria</taxon>
        <taxon>Cellvibrionales</taxon>
        <taxon>Cellvibrionaceae</taxon>
        <taxon>Cellvibrio</taxon>
    </lineage>
</organism>
<protein>
    <submittedName>
        <fullName evidence="5">Uracil phosphoribosyltransferase</fullName>
    </submittedName>
</protein>
<name>A0ABQ3AY83_9GAMM</name>
<dbReference type="InterPro" id="IPR036390">
    <property type="entry name" value="WH_DNA-bd_sf"/>
</dbReference>
<sequence>MANPTPAELEILRIIWSLGEAKVQAVNDELCKTKPVGYTTTLKTMQIMEQKGLLGRKKDGKSHIYFPTAEQQDTQTTMLNRLLHSAFGGSKSKLVMQLLGSEKISKQELKDIKDFLAEMESKK</sequence>
<reference evidence="6" key="1">
    <citation type="journal article" date="2019" name="Int. J. Syst. Evol. Microbiol.">
        <title>The Global Catalogue of Microorganisms (GCM) 10K type strain sequencing project: providing services to taxonomists for standard genome sequencing and annotation.</title>
        <authorList>
            <consortium name="The Broad Institute Genomics Platform"/>
            <consortium name="The Broad Institute Genome Sequencing Center for Infectious Disease"/>
            <person name="Wu L."/>
            <person name="Ma J."/>
        </authorList>
    </citation>
    <scope>NUCLEOTIDE SEQUENCE [LARGE SCALE GENOMIC DNA]</scope>
    <source>
        <strain evidence="6">KCTC 32239</strain>
    </source>
</reference>
<dbReference type="Proteomes" id="UP000619761">
    <property type="component" value="Unassembled WGS sequence"/>
</dbReference>
<evidence type="ECO:0000313" key="5">
    <source>
        <dbReference type="EMBL" id="GGY67645.1"/>
    </source>
</evidence>
<dbReference type="InterPro" id="IPR036388">
    <property type="entry name" value="WH-like_DNA-bd_sf"/>
</dbReference>
<dbReference type="EMBL" id="BMYZ01000001">
    <property type="protein sequence ID" value="GGY67645.1"/>
    <property type="molecule type" value="Genomic_DNA"/>
</dbReference>
<dbReference type="RefSeq" id="WP_189416418.1">
    <property type="nucleotide sequence ID" value="NZ_BMYZ01000001.1"/>
</dbReference>
<dbReference type="Pfam" id="PF03965">
    <property type="entry name" value="Penicillinase_R"/>
    <property type="match status" value="1"/>
</dbReference>
<keyword evidence="3" id="KW-0238">DNA-binding</keyword>
<gene>
    <name evidence="5" type="primary">atkY</name>
    <name evidence="5" type="ORF">GCM10011613_09750</name>
</gene>
<evidence type="ECO:0000256" key="2">
    <source>
        <dbReference type="ARBA" id="ARBA00023015"/>
    </source>
</evidence>
<dbReference type="SUPFAM" id="SSF46785">
    <property type="entry name" value="Winged helix' DNA-binding domain"/>
    <property type="match status" value="1"/>
</dbReference>
<keyword evidence="4" id="KW-0804">Transcription</keyword>
<keyword evidence="5" id="KW-0328">Glycosyltransferase</keyword>